<accession>V4RR82</accession>
<keyword evidence="2" id="KW-1185">Reference proteome</keyword>
<protein>
    <submittedName>
        <fullName evidence="1">Uncharacterized protein</fullName>
    </submittedName>
</protein>
<evidence type="ECO:0000313" key="2">
    <source>
        <dbReference type="Proteomes" id="UP000017819"/>
    </source>
</evidence>
<organism evidence="1 2">
    <name type="scientific">Lutibaculum baratangense AMV1</name>
    <dbReference type="NCBI Taxonomy" id="631454"/>
    <lineage>
        <taxon>Bacteria</taxon>
        <taxon>Pseudomonadati</taxon>
        <taxon>Pseudomonadota</taxon>
        <taxon>Alphaproteobacteria</taxon>
        <taxon>Hyphomicrobiales</taxon>
        <taxon>Tepidamorphaceae</taxon>
        <taxon>Lutibaculum</taxon>
    </lineage>
</organism>
<gene>
    <name evidence="1" type="ORF">N177_1488</name>
</gene>
<sequence length="53" mass="5880">MGRIENPPHGGERALICHRTIPIRADRGPGVLLGHRTRLPRCQRTSSMPLQVA</sequence>
<comment type="caution">
    <text evidence="1">The sequence shown here is derived from an EMBL/GenBank/DDBJ whole genome shotgun (WGS) entry which is preliminary data.</text>
</comment>
<evidence type="ECO:0000313" key="1">
    <source>
        <dbReference type="EMBL" id="ESR25655.1"/>
    </source>
</evidence>
<proteinExistence type="predicted"/>
<reference evidence="1 2" key="1">
    <citation type="journal article" date="2014" name="Genome Announc.">
        <title>Draft Genome Sequence of Lutibaculum baratangense Strain AMV1T, Isolated from a Mud Volcano in Andamans, India.</title>
        <authorList>
            <person name="Singh A."/>
            <person name="Sreenivas A."/>
            <person name="Sathyanarayana Reddy G."/>
            <person name="Pinnaka A.K."/>
            <person name="Shivaji S."/>
        </authorList>
    </citation>
    <scope>NUCLEOTIDE SEQUENCE [LARGE SCALE GENOMIC DNA]</scope>
    <source>
        <strain evidence="1 2">AMV1</strain>
    </source>
</reference>
<dbReference type="EMBL" id="AWXZ01000018">
    <property type="protein sequence ID" value="ESR25655.1"/>
    <property type="molecule type" value="Genomic_DNA"/>
</dbReference>
<dbReference type="Proteomes" id="UP000017819">
    <property type="component" value="Unassembled WGS sequence"/>
</dbReference>
<name>V4RR82_9HYPH</name>
<dbReference type="AlphaFoldDB" id="V4RR82"/>